<feature type="chain" id="PRO_5024336969" evidence="1">
    <location>
        <begin position="26"/>
        <end position="161"/>
    </location>
</feature>
<evidence type="ECO:0000313" key="3">
    <source>
        <dbReference type="Proteomes" id="UP000309668"/>
    </source>
</evidence>
<comment type="caution">
    <text evidence="2">The sequence shown here is derived from an EMBL/GenBank/DDBJ whole genome shotgun (WGS) entry which is preliminary data.</text>
</comment>
<dbReference type="AlphaFoldDB" id="A0A5S3P8H8"/>
<reference evidence="2 3" key="1">
    <citation type="submission" date="2019-05" db="EMBL/GenBank/DDBJ databases">
        <title>Erythrobacter marisflavi sp. nov., isolated from isolated from water of an estuary environment.</title>
        <authorList>
            <person name="Yoon J.-H."/>
        </authorList>
    </citation>
    <scope>NUCLEOTIDE SEQUENCE [LARGE SCALE GENOMIC DNA]</scope>
    <source>
        <strain evidence="2 3">KEM-5</strain>
    </source>
</reference>
<gene>
    <name evidence="2" type="ORF">FEV51_04935</name>
</gene>
<keyword evidence="1" id="KW-0732">Signal</keyword>
<accession>A0A5S3P8H8</accession>
<evidence type="ECO:0000313" key="2">
    <source>
        <dbReference type="EMBL" id="TMM48744.1"/>
    </source>
</evidence>
<keyword evidence="3" id="KW-1185">Reference proteome</keyword>
<organism evidence="2 3">
    <name type="scientific">Qipengyuania marisflavi</name>
    <dbReference type="NCBI Taxonomy" id="2486356"/>
    <lineage>
        <taxon>Bacteria</taxon>
        <taxon>Pseudomonadati</taxon>
        <taxon>Pseudomonadota</taxon>
        <taxon>Alphaproteobacteria</taxon>
        <taxon>Sphingomonadales</taxon>
        <taxon>Erythrobacteraceae</taxon>
        <taxon>Qipengyuania</taxon>
    </lineage>
</organism>
<evidence type="ECO:0000256" key="1">
    <source>
        <dbReference type="SAM" id="SignalP"/>
    </source>
</evidence>
<dbReference type="RefSeq" id="WP_138616566.1">
    <property type="nucleotide sequence ID" value="NZ_VCAO01000002.1"/>
</dbReference>
<sequence>MSPMYAIATLALAPLAALTAQIAHAQTQPADSPLLPCRAIEKKSDRLECYDRAMDAVYGVDQALMQQREESRRNNFGDADAAQEDRATEITATITNMDYDQRYDILQIELDNGQVWRATSLGALRNGFERGQVVLIKKSGLGGYKLTMEGRNGFRGVQRVR</sequence>
<proteinExistence type="predicted"/>
<dbReference type="Proteomes" id="UP000309668">
    <property type="component" value="Unassembled WGS sequence"/>
</dbReference>
<protein>
    <submittedName>
        <fullName evidence="2">Uncharacterized protein</fullName>
    </submittedName>
</protein>
<dbReference type="OrthoDB" id="7596780at2"/>
<dbReference type="EMBL" id="VCAO01000002">
    <property type="protein sequence ID" value="TMM48744.1"/>
    <property type="molecule type" value="Genomic_DNA"/>
</dbReference>
<feature type="signal peptide" evidence="1">
    <location>
        <begin position="1"/>
        <end position="25"/>
    </location>
</feature>
<name>A0A5S3P8H8_9SPHN</name>